<evidence type="ECO:0000256" key="1">
    <source>
        <dbReference type="SAM" id="MobiDB-lite"/>
    </source>
</evidence>
<organism evidence="2 3">
    <name type="scientific">Elizabethkingia bruuniana</name>
    <dbReference type="NCBI Taxonomy" id="1756149"/>
    <lineage>
        <taxon>Bacteria</taxon>
        <taxon>Pseudomonadati</taxon>
        <taxon>Bacteroidota</taxon>
        <taxon>Flavobacteriia</taxon>
        <taxon>Flavobacteriales</taxon>
        <taxon>Weeksellaceae</taxon>
        <taxon>Elizabethkingia</taxon>
    </lineage>
</organism>
<accession>A0A7T7UWF6</accession>
<evidence type="ECO:0000313" key="3">
    <source>
        <dbReference type="Proteomes" id="UP000595426"/>
    </source>
</evidence>
<feature type="compositionally biased region" description="Basic and acidic residues" evidence="1">
    <location>
        <begin position="1"/>
        <end position="15"/>
    </location>
</feature>
<dbReference type="Proteomes" id="UP000595426">
    <property type="component" value="Chromosome"/>
</dbReference>
<keyword evidence="3" id="KW-1185">Reference proteome</keyword>
<feature type="region of interest" description="Disordered" evidence="1">
    <location>
        <begin position="1"/>
        <end position="46"/>
    </location>
</feature>
<gene>
    <name evidence="2" type="ORF">I6H88_13550</name>
</gene>
<proteinExistence type="predicted"/>
<dbReference type="RefSeq" id="WP_165689191.1">
    <property type="nucleotide sequence ID" value="NZ_CAJJUP010000001.1"/>
</dbReference>
<feature type="compositionally biased region" description="Basic and acidic residues" evidence="1">
    <location>
        <begin position="22"/>
        <end position="46"/>
    </location>
</feature>
<reference evidence="2 3" key="1">
    <citation type="submission" date="2020-12" db="EMBL/GenBank/DDBJ databases">
        <title>FDA dAtabase for Regulatory Grade micrObial Sequences (FDA-ARGOS): Supporting development and validation of Infectious Disease Dx tests.</title>
        <authorList>
            <person name="Kerrigan L."/>
            <person name="Long C."/>
            <person name="Tallon L."/>
            <person name="Sadzewicz L."/>
            <person name="Zhao X."/>
            <person name="Boylan J."/>
            <person name="Ott S."/>
            <person name="Bowen H."/>
            <person name="Vavikolanu K."/>
            <person name="Mehta A."/>
            <person name="Aluvathingal J."/>
            <person name="Nadendla S."/>
            <person name="Yan Y."/>
            <person name="Sichtig H."/>
        </authorList>
    </citation>
    <scope>NUCLEOTIDE SEQUENCE [LARGE SCALE GENOMIC DNA]</scope>
    <source>
        <strain evidence="2 3">FDAARGOS_1031</strain>
    </source>
</reference>
<sequence>MSKERNGKKKSDSQDKTAPSKSTKEKRKDKIAKRIDKENERRRLDT</sequence>
<dbReference type="AlphaFoldDB" id="A0A7T7UWF6"/>
<protein>
    <submittedName>
        <fullName evidence="2">Uncharacterized protein</fullName>
    </submittedName>
</protein>
<dbReference type="EMBL" id="CP067018">
    <property type="protein sequence ID" value="QQN57469.1"/>
    <property type="molecule type" value="Genomic_DNA"/>
</dbReference>
<dbReference type="GeneID" id="93135371"/>
<name>A0A7T7UWF6_9FLAO</name>
<evidence type="ECO:0000313" key="2">
    <source>
        <dbReference type="EMBL" id="QQN57469.1"/>
    </source>
</evidence>